<sequence length="440" mass="48827">MTIINVNETTRIIQLAQTISKSVARINEILLAQGLPTPSFDEDAPANYFPGEVSNARDAVLDATAELHDLLLGPLHLVKTQAGSNNSVCMQAIARYGIANMVPPGGRASFDDIGRQSGLGEQMVRRLLRHAMTMRIFREPEPGMVSHTQASKMLSSPQMTAWMRIGTGDMWPAATKLLDALEKWPGSQEPNETAFSMSHNTTQSIYDVVGSSPERGAQFAQAMEVWATRPDYAPSHVVDGYDWENIRGLDPDERVLVVDVGGAQGHVASALAQRYPHLDIVVQDMDKVIEGAELTLPGNIAGQKRVRFMAHDLFAPQQITADVYFFRWILHNWADKYCISILRAQIPALRPGARLIIMDTCMPEPGDDDFGAVPVWVERDLRAEDLNMAAIFNARERTLGEWKTLFAEADNRFELKRVSKPKGSALAIMEVFWEPNSTSK</sequence>
<feature type="domain" description="O-methyltransferase C-terminal" evidence="4">
    <location>
        <begin position="193"/>
        <end position="409"/>
    </location>
</feature>
<organism evidence="6 7">
    <name type="scientific">Apiosordaria backusii</name>
    <dbReference type="NCBI Taxonomy" id="314023"/>
    <lineage>
        <taxon>Eukaryota</taxon>
        <taxon>Fungi</taxon>
        <taxon>Dikarya</taxon>
        <taxon>Ascomycota</taxon>
        <taxon>Pezizomycotina</taxon>
        <taxon>Sordariomycetes</taxon>
        <taxon>Sordariomycetidae</taxon>
        <taxon>Sordariales</taxon>
        <taxon>Lasiosphaeriaceae</taxon>
        <taxon>Apiosordaria</taxon>
    </lineage>
</organism>
<evidence type="ECO:0000313" key="6">
    <source>
        <dbReference type="EMBL" id="KAK0712212.1"/>
    </source>
</evidence>
<comment type="caution">
    <text evidence="6">The sequence shown here is derived from an EMBL/GenBank/DDBJ whole genome shotgun (WGS) entry which is preliminary data.</text>
</comment>
<name>A0AA40AAB7_9PEZI</name>
<dbReference type="InterPro" id="IPR001077">
    <property type="entry name" value="COMT_C"/>
</dbReference>
<evidence type="ECO:0000256" key="3">
    <source>
        <dbReference type="ARBA" id="ARBA00022691"/>
    </source>
</evidence>
<dbReference type="GO" id="GO:0008171">
    <property type="term" value="F:O-methyltransferase activity"/>
    <property type="evidence" value="ECO:0007669"/>
    <property type="project" value="InterPro"/>
</dbReference>
<evidence type="ECO:0000256" key="2">
    <source>
        <dbReference type="ARBA" id="ARBA00022679"/>
    </source>
</evidence>
<dbReference type="Pfam" id="PF00891">
    <property type="entry name" value="Methyltransf_2"/>
    <property type="match status" value="1"/>
</dbReference>
<proteinExistence type="predicted"/>
<evidence type="ECO:0000259" key="4">
    <source>
        <dbReference type="Pfam" id="PF00891"/>
    </source>
</evidence>
<reference evidence="6" key="1">
    <citation type="submission" date="2023-06" db="EMBL/GenBank/DDBJ databases">
        <title>Genome-scale phylogeny and comparative genomics of the fungal order Sordariales.</title>
        <authorList>
            <consortium name="Lawrence Berkeley National Laboratory"/>
            <person name="Hensen N."/>
            <person name="Bonometti L."/>
            <person name="Westerberg I."/>
            <person name="Brannstrom I.O."/>
            <person name="Guillou S."/>
            <person name="Cros-Aarteil S."/>
            <person name="Calhoun S."/>
            <person name="Haridas S."/>
            <person name="Kuo A."/>
            <person name="Mondo S."/>
            <person name="Pangilinan J."/>
            <person name="Riley R."/>
            <person name="Labutti K."/>
            <person name="Andreopoulos B."/>
            <person name="Lipzen A."/>
            <person name="Chen C."/>
            <person name="Yanf M."/>
            <person name="Daum C."/>
            <person name="Ng V."/>
            <person name="Clum A."/>
            <person name="Steindorff A."/>
            <person name="Ohm R."/>
            <person name="Martin F."/>
            <person name="Silar P."/>
            <person name="Natvig D."/>
            <person name="Lalanne C."/>
            <person name="Gautier V."/>
            <person name="Ament-Velasquez S.L."/>
            <person name="Kruys A."/>
            <person name="Hutchinson M.I."/>
            <person name="Powell A.J."/>
            <person name="Barry K."/>
            <person name="Miller A.N."/>
            <person name="Grigoriev I.V."/>
            <person name="Debuchy R."/>
            <person name="Gladieux P."/>
            <person name="Thoren M.H."/>
            <person name="Johannesson H."/>
        </authorList>
    </citation>
    <scope>NUCLEOTIDE SEQUENCE</scope>
    <source>
        <strain evidence="6">CBS 540.89</strain>
    </source>
</reference>
<evidence type="ECO:0000259" key="5">
    <source>
        <dbReference type="Pfam" id="PF08100"/>
    </source>
</evidence>
<dbReference type="Gene3D" id="3.40.50.150">
    <property type="entry name" value="Vaccinia Virus protein VP39"/>
    <property type="match status" value="1"/>
</dbReference>
<keyword evidence="7" id="KW-1185">Reference proteome</keyword>
<accession>A0AA40AAB7</accession>
<dbReference type="AlphaFoldDB" id="A0AA40AAB7"/>
<evidence type="ECO:0000256" key="1">
    <source>
        <dbReference type="ARBA" id="ARBA00022603"/>
    </source>
</evidence>
<dbReference type="SUPFAM" id="SSF46785">
    <property type="entry name" value="Winged helix' DNA-binding domain"/>
    <property type="match status" value="1"/>
</dbReference>
<keyword evidence="2" id="KW-0808">Transferase</keyword>
<dbReference type="InterPro" id="IPR036388">
    <property type="entry name" value="WH-like_DNA-bd_sf"/>
</dbReference>
<dbReference type="Pfam" id="PF08100">
    <property type="entry name" value="Dimerisation"/>
    <property type="match status" value="1"/>
</dbReference>
<gene>
    <name evidence="6" type="ORF">B0T21DRAFT_376173</name>
</gene>
<dbReference type="PROSITE" id="PS51683">
    <property type="entry name" value="SAM_OMT_II"/>
    <property type="match status" value="1"/>
</dbReference>
<evidence type="ECO:0000313" key="7">
    <source>
        <dbReference type="Proteomes" id="UP001172159"/>
    </source>
</evidence>
<dbReference type="Gene3D" id="1.10.10.10">
    <property type="entry name" value="Winged helix-like DNA-binding domain superfamily/Winged helix DNA-binding domain"/>
    <property type="match status" value="1"/>
</dbReference>
<keyword evidence="1" id="KW-0489">Methyltransferase</keyword>
<keyword evidence="3" id="KW-0949">S-adenosyl-L-methionine</keyword>
<dbReference type="EMBL" id="JAUKTV010000016">
    <property type="protein sequence ID" value="KAK0712212.1"/>
    <property type="molecule type" value="Genomic_DNA"/>
</dbReference>
<dbReference type="InterPro" id="IPR012967">
    <property type="entry name" value="COMT_dimerisation"/>
</dbReference>
<dbReference type="InterPro" id="IPR016461">
    <property type="entry name" value="COMT-like"/>
</dbReference>
<dbReference type="PANTHER" id="PTHR43712:SF12">
    <property type="entry name" value="STERIGMATOCYSTIN 8-O-METHYLTRANSFERASE"/>
    <property type="match status" value="1"/>
</dbReference>
<dbReference type="InterPro" id="IPR029063">
    <property type="entry name" value="SAM-dependent_MTases_sf"/>
</dbReference>
<dbReference type="GO" id="GO:0032259">
    <property type="term" value="P:methylation"/>
    <property type="evidence" value="ECO:0007669"/>
    <property type="project" value="UniProtKB-KW"/>
</dbReference>
<dbReference type="SUPFAM" id="SSF53335">
    <property type="entry name" value="S-adenosyl-L-methionine-dependent methyltransferases"/>
    <property type="match status" value="1"/>
</dbReference>
<protein>
    <submittedName>
        <fullName evidence="6">Sterigmatocystin 8-O-methyltransferase</fullName>
    </submittedName>
</protein>
<feature type="domain" description="O-methyltransferase dimerisation" evidence="5">
    <location>
        <begin position="82"/>
        <end position="154"/>
    </location>
</feature>
<dbReference type="Proteomes" id="UP001172159">
    <property type="component" value="Unassembled WGS sequence"/>
</dbReference>
<dbReference type="PANTHER" id="PTHR43712">
    <property type="entry name" value="PUTATIVE (AFU_ORTHOLOGUE AFUA_4G14580)-RELATED"/>
    <property type="match status" value="1"/>
</dbReference>
<dbReference type="InterPro" id="IPR036390">
    <property type="entry name" value="WH_DNA-bd_sf"/>
</dbReference>